<keyword evidence="1" id="KW-0472">Membrane</keyword>
<dbReference type="Proteomes" id="UP000592780">
    <property type="component" value="Unassembled WGS sequence"/>
</dbReference>
<comment type="caution">
    <text evidence="2">The sequence shown here is derived from an EMBL/GenBank/DDBJ whole genome shotgun (WGS) entry which is preliminary data.</text>
</comment>
<proteinExistence type="predicted"/>
<evidence type="ECO:0000313" key="3">
    <source>
        <dbReference type="Proteomes" id="UP000592780"/>
    </source>
</evidence>
<protein>
    <submittedName>
        <fullName evidence="2">Uncharacterized protein</fullName>
    </submittedName>
</protein>
<dbReference type="RefSeq" id="WP_227717591.1">
    <property type="nucleotide sequence ID" value="NZ_JACHDD010000004.1"/>
</dbReference>
<sequence length="132" mass="13664">MTLPRSGGGFDESFLLAVAESRGADCRADLYACARGLCAAAIYEAVMALEQGTGETSMLALGIVGFCGLAFACSIAVMAGLLKVRQDSFDTALDDRHTKSIVGALSRGAIGASIFTICLAAFLFAALHIHLN</sequence>
<reference evidence="2 3" key="1">
    <citation type="submission" date="2020-08" db="EMBL/GenBank/DDBJ databases">
        <title>Genomic Encyclopedia of Type Strains, Phase IV (KMG-V): Genome sequencing to study the core and pangenomes of soil and plant-associated prokaryotes.</title>
        <authorList>
            <person name="Whitman W."/>
        </authorList>
    </citation>
    <scope>NUCLEOTIDE SEQUENCE [LARGE SCALE GENOMIC DNA]</scope>
    <source>
        <strain evidence="2 3">JPY158</strain>
    </source>
</reference>
<name>A0A7W8V643_PARAM</name>
<keyword evidence="1" id="KW-0812">Transmembrane</keyword>
<feature type="transmembrane region" description="Helical" evidence="1">
    <location>
        <begin position="59"/>
        <end position="84"/>
    </location>
</feature>
<keyword evidence="3" id="KW-1185">Reference proteome</keyword>
<keyword evidence="1" id="KW-1133">Transmembrane helix</keyword>
<feature type="transmembrane region" description="Helical" evidence="1">
    <location>
        <begin position="105"/>
        <end position="129"/>
    </location>
</feature>
<evidence type="ECO:0000256" key="1">
    <source>
        <dbReference type="SAM" id="Phobius"/>
    </source>
</evidence>
<accession>A0A7W8V643</accession>
<gene>
    <name evidence="2" type="ORF">HDG40_002746</name>
</gene>
<dbReference type="EMBL" id="JACHDD010000004">
    <property type="protein sequence ID" value="MBB5424601.1"/>
    <property type="molecule type" value="Genomic_DNA"/>
</dbReference>
<organism evidence="2 3">
    <name type="scientific">Paraburkholderia atlantica</name>
    <dbReference type="NCBI Taxonomy" id="2654982"/>
    <lineage>
        <taxon>Bacteria</taxon>
        <taxon>Pseudomonadati</taxon>
        <taxon>Pseudomonadota</taxon>
        <taxon>Betaproteobacteria</taxon>
        <taxon>Burkholderiales</taxon>
        <taxon>Burkholderiaceae</taxon>
        <taxon>Paraburkholderia</taxon>
    </lineage>
</organism>
<dbReference type="AlphaFoldDB" id="A0A7W8V643"/>
<evidence type="ECO:0000313" key="2">
    <source>
        <dbReference type="EMBL" id="MBB5424601.1"/>
    </source>
</evidence>